<accession>A0A561CH52</accession>
<dbReference type="RefSeq" id="WP_144568259.1">
    <property type="nucleotide sequence ID" value="NZ_VIVN01000022.1"/>
</dbReference>
<reference evidence="2 3" key="1">
    <citation type="submission" date="2019-06" db="EMBL/GenBank/DDBJ databases">
        <title>Sorghum-associated microbial communities from plants grown in Nebraska, USA.</title>
        <authorList>
            <person name="Schachtman D."/>
        </authorList>
    </citation>
    <scope>NUCLEOTIDE SEQUENCE [LARGE SCALE GENOMIC DNA]</scope>
    <source>
        <strain evidence="2 3">2482</strain>
    </source>
</reference>
<proteinExistence type="predicted"/>
<protein>
    <submittedName>
        <fullName evidence="2">Uncharacterized protein</fullName>
    </submittedName>
</protein>
<dbReference type="AlphaFoldDB" id="A0A561CH52"/>
<evidence type="ECO:0000256" key="1">
    <source>
        <dbReference type="SAM" id="SignalP"/>
    </source>
</evidence>
<dbReference type="Proteomes" id="UP000319671">
    <property type="component" value="Unassembled WGS sequence"/>
</dbReference>
<comment type="caution">
    <text evidence="2">The sequence shown here is derived from an EMBL/GenBank/DDBJ whole genome shotgun (WGS) entry which is preliminary data.</text>
</comment>
<evidence type="ECO:0000313" key="2">
    <source>
        <dbReference type="EMBL" id="TWD90310.1"/>
    </source>
</evidence>
<dbReference type="EMBL" id="VIVN01000022">
    <property type="protein sequence ID" value="TWD90310.1"/>
    <property type="molecule type" value="Genomic_DNA"/>
</dbReference>
<feature type="chain" id="PRO_5038842203" evidence="1">
    <location>
        <begin position="28"/>
        <end position="153"/>
    </location>
</feature>
<keyword evidence="3" id="KW-1185">Reference proteome</keyword>
<feature type="signal peptide" evidence="1">
    <location>
        <begin position="1"/>
        <end position="27"/>
    </location>
</feature>
<organism evidence="2 3">
    <name type="scientific">Neobacillus bataviensis</name>
    <dbReference type="NCBI Taxonomy" id="220685"/>
    <lineage>
        <taxon>Bacteria</taxon>
        <taxon>Bacillati</taxon>
        <taxon>Bacillota</taxon>
        <taxon>Bacilli</taxon>
        <taxon>Bacillales</taxon>
        <taxon>Bacillaceae</taxon>
        <taxon>Neobacillus</taxon>
    </lineage>
</organism>
<keyword evidence="1" id="KW-0732">Signal</keyword>
<name>A0A561CH52_9BACI</name>
<gene>
    <name evidence="2" type="ORF">FB550_12274</name>
</gene>
<evidence type="ECO:0000313" key="3">
    <source>
        <dbReference type="Proteomes" id="UP000319671"/>
    </source>
</evidence>
<sequence>MKAFSKMKNRLGGFILLLCFLVGGAWASSHSALAAPEKTVGSAENGGIKLTITNYAITNYGQEMILYYTVETTTGNLLDENGKELLKNLEISIADNRLQGIDAEHKKISSQKYQGTAKVNMPQYIPATSNAALSTDAILNQKGQWTINFQIKK</sequence>
<dbReference type="Gene3D" id="2.60.40.1630">
    <property type="entry name" value="bacillus anthracis domain"/>
    <property type="match status" value="1"/>
</dbReference>